<feature type="transmembrane region" description="Helical" evidence="7">
    <location>
        <begin position="341"/>
        <end position="363"/>
    </location>
</feature>
<feature type="domain" description="Major facilitator superfamily (MFS) profile" evidence="8">
    <location>
        <begin position="10"/>
        <end position="395"/>
    </location>
</feature>
<evidence type="ECO:0000313" key="10">
    <source>
        <dbReference type="Proteomes" id="UP001360424"/>
    </source>
</evidence>
<keyword evidence="2" id="KW-0813">Transport</keyword>
<accession>A0ABZ2GXI7</accession>
<reference evidence="9" key="1">
    <citation type="submission" date="2023-09" db="EMBL/GenBank/DDBJ databases">
        <title>Genomes of two closely related lineages of the louse Polyplax serrata with different host specificities.</title>
        <authorList>
            <person name="Martinu J."/>
            <person name="Tarabai H."/>
            <person name="Stefka J."/>
            <person name="Hypsa V."/>
        </authorList>
    </citation>
    <scope>NUCLEOTIDE SEQUENCE [LARGE SCALE GENOMIC DNA]</scope>
    <source>
        <strain evidence="9">HR10_N</strain>
    </source>
</reference>
<organism evidence="9 10">
    <name type="scientific">Candidatus Legionella polyplacis</name>
    <dbReference type="NCBI Taxonomy" id="2005262"/>
    <lineage>
        <taxon>Bacteria</taxon>
        <taxon>Pseudomonadati</taxon>
        <taxon>Pseudomonadota</taxon>
        <taxon>Gammaproteobacteria</taxon>
        <taxon>Legionellales</taxon>
        <taxon>Legionellaceae</taxon>
        <taxon>Legionella</taxon>
    </lineage>
</organism>
<evidence type="ECO:0000313" key="9">
    <source>
        <dbReference type="EMBL" id="WWR12139.1"/>
    </source>
</evidence>
<feature type="transmembrane region" description="Helical" evidence="7">
    <location>
        <begin position="134"/>
        <end position="158"/>
    </location>
</feature>
<evidence type="ECO:0000256" key="6">
    <source>
        <dbReference type="ARBA" id="ARBA00023136"/>
    </source>
</evidence>
<name>A0ABZ2GXI7_9GAMM</name>
<comment type="subcellular location">
    <subcellularLocation>
        <location evidence="1">Cell membrane</location>
        <topology evidence="1">Multi-pass membrane protein</topology>
    </subcellularLocation>
</comment>
<evidence type="ECO:0000256" key="5">
    <source>
        <dbReference type="ARBA" id="ARBA00022989"/>
    </source>
</evidence>
<evidence type="ECO:0000256" key="3">
    <source>
        <dbReference type="ARBA" id="ARBA00022475"/>
    </source>
</evidence>
<protein>
    <submittedName>
        <fullName evidence="9">MFS transporter</fullName>
    </submittedName>
</protein>
<dbReference type="Pfam" id="PF07690">
    <property type="entry name" value="MFS_1"/>
    <property type="match status" value="1"/>
</dbReference>
<feature type="transmembrane region" description="Helical" evidence="7">
    <location>
        <begin position="102"/>
        <end position="122"/>
    </location>
</feature>
<evidence type="ECO:0000256" key="4">
    <source>
        <dbReference type="ARBA" id="ARBA00022692"/>
    </source>
</evidence>
<keyword evidence="3" id="KW-1003">Cell membrane</keyword>
<dbReference type="InterPro" id="IPR011701">
    <property type="entry name" value="MFS"/>
</dbReference>
<evidence type="ECO:0000256" key="2">
    <source>
        <dbReference type="ARBA" id="ARBA00022448"/>
    </source>
</evidence>
<evidence type="ECO:0000256" key="1">
    <source>
        <dbReference type="ARBA" id="ARBA00004651"/>
    </source>
</evidence>
<dbReference type="InterPro" id="IPR036259">
    <property type="entry name" value="MFS_trans_sf"/>
</dbReference>
<evidence type="ECO:0000256" key="7">
    <source>
        <dbReference type="SAM" id="Phobius"/>
    </source>
</evidence>
<dbReference type="Proteomes" id="UP001360424">
    <property type="component" value="Chromosome"/>
</dbReference>
<feature type="transmembrane region" description="Helical" evidence="7">
    <location>
        <begin position="282"/>
        <end position="300"/>
    </location>
</feature>
<dbReference type="RefSeq" id="WP_338521789.1">
    <property type="nucleotide sequence ID" value="NZ_CP135136.1"/>
</dbReference>
<keyword evidence="6 7" id="KW-0472">Membrane</keyword>
<sequence length="479" mass="54936">MNIKYNWIKITLPISIIFSFRMLGLFMLIPIFTILSSKLRYATHTLIGIAFGVYGLTQGVMQIPMGILSDYYNRKTILTINLFCFSIGSLIASFSNSIYTMIFARSLQGFGAIGSVLIALLSDLISEKEITKSMLIIGISIGITFNIAIITSPIITYYFQLKSIFYISTVLPIIGIILLYISIPNPQKKIFYLTKNQTFLHILNTVIKNKNLQKLNLSIFIHHFILITTFYALPIILKNLYLFKAKQNEQWIFYFKLIILASIITIPIIFFTEKRKLIKKTILYSVITIGTSQILIAFLYRYSYSLLFLLILIYFISFNILEANLPSLISKQAYHSTKGTAIGIYSSSQFLGIFTGGLFSGILDSNVGIIGIFIMNASISLIWVIICFYIEPNIRLLTLPIKILNFYKKNSEYINNNYIIINNKNKINFLKKINKIPGIKKIFLSKKEKKLYIYIDNNQIKKNILHKLTICNLLIIKKN</sequence>
<gene>
    <name evidence="9" type="ORF">RQL38_00660</name>
</gene>
<feature type="transmembrane region" description="Helical" evidence="7">
    <location>
        <begin position="306"/>
        <end position="329"/>
    </location>
</feature>
<keyword evidence="10" id="KW-1185">Reference proteome</keyword>
<dbReference type="PANTHER" id="PTHR23517">
    <property type="entry name" value="RESISTANCE PROTEIN MDTM, PUTATIVE-RELATED-RELATED"/>
    <property type="match status" value="1"/>
</dbReference>
<feature type="transmembrane region" description="Helical" evidence="7">
    <location>
        <begin position="369"/>
        <end position="390"/>
    </location>
</feature>
<dbReference type="EMBL" id="CP135136">
    <property type="protein sequence ID" value="WWR12139.1"/>
    <property type="molecule type" value="Genomic_DNA"/>
</dbReference>
<dbReference type="SUPFAM" id="SSF103473">
    <property type="entry name" value="MFS general substrate transporter"/>
    <property type="match status" value="1"/>
</dbReference>
<evidence type="ECO:0000259" key="8">
    <source>
        <dbReference type="PROSITE" id="PS50850"/>
    </source>
</evidence>
<dbReference type="InterPro" id="IPR020846">
    <property type="entry name" value="MFS_dom"/>
</dbReference>
<dbReference type="Gene3D" id="1.20.1250.20">
    <property type="entry name" value="MFS general substrate transporter like domains"/>
    <property type="match status" value="1"/>
</dbReference>
<dbReference type="PROSITE" id="PS50850">
    <property type="entry name" value="MFS"/>
    <property type="match status" value="1"/>
</dbReference>
<feature type="transmembrane region" description="Helical" evidence="7">
    <location>
        <begin position="251"/>
        <end position="270"/>
    </location>
</feature>
<keyword evidence="4 7" id="KW-0812">Transmembrane</keyword>
<dbReference type="InterPro" id="IPR050171">
    <property type="entry name" value="MFS_Transporters"/>
</dbReference>
<keyword evidence="5 7" id="KW-1133">Transmembrane helix</keyword>
<feature type="transmembrane region" description="Helical" evidence="7">
    <location>
        <begin position="164"/>
        <end position="183"/>
    </location>
</feature>
<feature type="transmembrane region" description="Helical" evidence="7">
    <location>
        <begin position="217"/>
        <end position="236"/>
    </location>
</feature>
<proteinExistence type="predicted"/>
<feature type="transmembrane region" description="Helical" evidence="7">
    <location>
        <begin position="12"/>
        <end position="35"/>
    </location>
</feature>
<dbReference type="PANTHER" id="PTHR23517:SF2">
    <property type="entry name" value="MULTIDRUG RESISTANCE PROTEIN MDTH"/>
    <property type="match status" value="1"/>
</dbReference>
<feature type="transmembrane region" description="Helical" evidence="7">
    <location>
        <begin position="77"/>
        <end position="96"/>
    </location>
</feature>